<protein>
    <submittedName>
        <fullName evidence="1">Uncharacterized protein</fullName>
    </submittedName>
</protein>
<comment type="caution">
    <text evidence="1">The sequence shown here is derived from an EMBL/GenBank/DDBJ whole genome shotgun (WGS) entry which is preliminary data.</text>
</comment>
<name>A0AAV4MD83_CAEEX</name>
<proteinExistence type="predicted"/>
<evidence type="ECO:0000313" key="1">
    <source>
        <dbReference type="EMBL" id="GIX70313.1"/>
    </source>
</evidence>
<dbReference type="AlphaFoldDB" id="A0AAV4MD83"/>
<sequence length="77" mass="8600">MKGRLMHPFRLLLMSFNGKAPNYLKQGPLHPSSPRPDTCKLFALAPTKDAPLHVLLLMHGSPLCPHVNVHSLRNQVL</sequence>
<keyword evidence="2" id="KW-1185">Reference proteome</keyword>
<dbReference type="EMBL" id="BPLR01019667">
    <property type="protein sequence ID" value="GIX70313.1"/>
    <property type="molecule type" value="Genomic_DNA"/>
</dbReference>
<accession>A0AAV4MD83</accession>
<gene>
    <name evidence="1" type="ORF">CEXT_15101</name>
</gene>
<organism evidence="1 2">
    <name type="scientific">Caerostris extrusa</name>
    <name type="common">Bark spider</name>
    <name type="synonym">Caerostris bankana</name>
    <dbReference type="NCBI Taxonomy" id="172846"/>
    <lineage>
        <taxon>Eukaryota</taxon>
        <taxon>Metazoa</taxon>
        <taxon>Ecdysozoa</taxon>
        <taxon>Arthropoda</taxon>
        <taxon>Chelicerata</taxon>
        <taxon>Arachnida</taxon>
        <taxon>Araneae</taxon>
        <taxon>Araneomorphae</taxon>
        <taxon>Entelegynae</taxon>
        <taxon>Araneoidea</taxon>
        <taxon>Araneidae</taxon>
        <taxon>Caerostris</taxon>
    </lineage>
</organism>
<evidence type="ECO:0000313" key="2">
    <source>
        <dbReference type="Proteomes" id="UP001054945"/>
    </source>
</evidence>
<dbReference type="Proteomes" id="UP001054945">
    <property type="component" value="Unassembled WGS sequence"/>
</dbReference>
<reference evidence="1 2" key="1">
    <citation type="submission" date="2021-06" db="EMBL/GenBank/DDBJ databases">
        <title>Caerostris extrusa draft genome.</title>
        <authorList>
            <person name="Kono N."/>
            <person name="Arakawa K."/>
        </authorList>
    </citation>
    <scope>NUCLEOTIDE SEQUENCE [LARGE SCALE GENOMIC DNA]</scope>
</reference>